<evidence type="ECO:0000313" key="3">
    <source>
        <dbReference type="Proteomes" id="UP000006038"/>
    </source>
</evidence>
<organism evidence="2">
    <name type="scientific">Oryza brachyantha</name>
    <name type="common">malo sina</name>
    <dbReference type="NCBI Taxonomy" id="4533"/>
    <lineage>
        <taxon>Eukaryota</taxon>
        <taxon>Viridiplantae</taxon>
        <taxon>Streptophyta</taxon>
        <taxon>Embryophyta</taxon>
        <taxon>Tracheophyta</taxon>
        <taxon>Spermatophyta</taxon>
        <taxon>Magnoliopsida</taxon>
        <taxon>Liliopsida</taxon>
        <taxon>Poales</taxon>
        <taxon>Poaceae</taxon>
        <taxon>BOP clade</taxon>
        <taxon>Oryzoideae</taxon>
        <taxon>Oryzeae</taxon>
        <taxon>Oryzinae</taxon>
        <taxon>Oryza</taxon>
    </lineage>
</organism>
<evidence type="ECO:0000313" key="2">
    <source>
        <dbReference type="EnsemblPlants" id="OB02G35360.1"/>
    </source>
</evidence>
<keyword evidence="1" id="KW-0812">Transmembrane</keyword>
<name>J3LFW9_ORYBR</name>
<feature type="transmembrane region" description="Helical" evidence="1">
    <location>
        <begin position="17"/>
        <end position="34"/>
    </location>
</feature>
<protein>
    <submittedName>
        <fullName evidence="2">Uncharacterized protein</fullName>
    </submittedName>
</protein>
<evidence type="ECO:0000256" key="1">
    <source>
        <dbReference type="SAM" id="Phobius"/>
    </source>
</evidence>
<dbReference type="AlphaFoldDB" id="J3LFW9"/>
<proteinExistence type="predicted"/>
<dbReference type="Gramene" id="OB02G35360.1">
    <property type="protein sequence ID" value="OB02G35360.1"/>
    <property type="gene ID" value="OB02G35360"/>
</dbReference>
<accession>J3LFW9</accession>
<keyword evidence="1" id="KW-0472">Membrane</keyword>
<dbReference type="EnsemblPlants" id="OB02G35360.1">
    <property type="protein sequence ID" value="OB02G35360.1"/>
    <property type="gene ID" value="OB02G35360"/>
</dbReference>
<reference evidence="2" key="1">
    <citation type="submission" date="2013-04" db="UniProtKB">
        <authorList>
            <consortium name="EnsemblPlants"/>
        </authorList>
    </citation>
    <scope>IDENTIFICATION</scope>
</reference>
<dbReference type="HOGENOM" id="CLU_3127507_0_0_1"/>
<sequence length="50" mass="6052">MLDCQYKNHLMNGFERLLALVLFARHVLFIPLLFHRLPLVHFVLHFDYIS</sequence>
<keyword evidence="1" id="KW-1133">Transmembrane helix</keyword>
<keyword evidence="3" id="KW-1185">Reference proteome</keyword>
<dbReference type="Proteomes" id="UP000006038">
    <property type="component" value="Unassembled WGS sequence"/>
</dbReference>